<dbReference type="AlphaFoldDB" id="A0A227KG50"/>
<evidence type="ECO:0000313" key="3">
    <source>
        <dbReference type="Proteomes" id="UP000214610"/>
    </source>
</evidence>
<comment type="caution">
    <text evidence="2">The sequence shown here is derived from an EMBL/GenBank/DDBJ whole genome shotgun (WGS) entry which is preliminary data.</text>
</comment>
<dbReference type="GeneID" id="78361926"/>
<sequence length="239" mass="26571">MYCKNRLFSLLCAAVFSTGAAAQTVVPKVVPPNNDKTPAPFSYPADFASPTFDQKENIGSYLQLGVFDVILGQTPLSIAIHVLGGELHFTQDKTPFLCYSAPVPEIQQKVKTKKKTEEKEEEPAEPFFQNIWLTVGSRGEISEARLQKLNATAQMCPPLPEAYREVSINGIFINETARQLKSLVLPEMSAENEESQWKYWFSLLPSDRPGYNEAGLFGIKLDNDTVDQIISVSIPLKAQ</sequence>
<gene>
    <name evidence="2" type="ORF">ADH67_10030</name>
</gene>
<dbReference type="RefSeq" id="WP_066593882.1">
    <property type="nucleotide sequence ID" value="NZ_CAJTBZ010000026.1"/>
</dbReference>
<reference evidence="3" key="1">
    <citation type="submission" date="2017-05" db="EMBL/GenBank/DDBJ databases">
        <title>Improved OligoMM genomes.</title>
        <authorList>
            <person name="Garzetti D."/>
        </authorList>
    </citation>
    <scope>NUCLEOTIDE SEQUENCE [LARGE SCALE GENOMIC DNA]</scope>
    <source>
        <strain evidence="3">YL45</strain>
    </source>
</reference>
<protein>
    <recommendedName>
        <fullName evidence="4">Secreted protein</fullName>
    </recommendedName>
</protein>
<evidence type="ECO:0000256" key="1">
    <source>
        <dbReference type="SAM" id="SignalP"/>
    </source>
</evidence>
<organism evidence="2 3">
    <name type="scientific">Turicimonas muris</name>
    <dbReference type="NCBI Taxonomy" id="1796652"/>
    <lineage>
        <taxon>Bacteria</taxon>
        <taxon>Pseudomonadati</taxon>
        <taxon>Pseudomonadota</taxon>
        <taxon>Betaproteobacteria</taxon>
        <taxon>Burkholderiales</taxon>
        <taxon>Sutterellaceae</taxon>
        <taxon>Turicimonas</taxon>
    </lineage>
</organism>
<evidence type="ECO:0008006" key="4">
    <source>
        <dbReference type="Google" id="ProtNLM"/>
    </source>
</evidence>
<name>A0A227KG50_9BURK</name>
<dbReference type="Proteomes" id="UP000214610">
    <property type="component" value="Unassembled WGS sequence"/>
</dbReference>
<feature type="signal peptide" evidence="1">
    <location>
        <begin position="1"/>
        <end position="22"/>
    </location>
</feature>
<keyword evidence="3" id="KW-1185">Reference proteome</keyword>
<dbReference type="EMBL" id="NHMP01000006">
    <property type="protein sequence ID" value="OXE46047.1"/>
    <property type="molecule type" value="Genomic_DNA"/>
</dbReference>
<feature type="chain" id="PRO_5011222980" description="Secreted protein" evidence="1">
    <location>
        <begin position="23"/>
        <end position="239"/>
    </location>
</feature>
<accession>A0A227KG50</accession>
<keyword evidence="1" id="KW-0732">Signal</keyword>
<proteinExistence type="predicted"/>
<evidence type="ECO:0000313" key="2">
    <source>
        <dbReference type="EMBL" id="OXE46047.1"/>
    </source>
</evidence>